<comment type="catalytic activity">
    <reaction evidence="7 8">
        <text>CMP + ATP = CDP + ADP</text>
        <dbReference type="Rhea" id="RHEA:11600"/>
        <dbReference type="ChEBI" id="CHEBI:30616"/>
        <dbReference type="ChEBI" id="CHEBI:58069"/>
        <dbReference type="ChEBI" id="CHEBI:60377"/>
        <dbReference type="ChEBI" id="CHEBI:456216"/>
        <dbReference type="EC" id="2.7.4.25"/>
    </reaction>
</comment>
<dbReference type="GO" id="GO:0036431">
    <property type="term" value="F:dCMP kinase activity"/>
    <property type="evidence" value="ECO:0007669"/>
    <property type="project" value="InterPro"/>
</dbReference>
<keyword evidence="2 8" id="KW-0808">Transferase</keyword>
<evidence type="ECO:0000256" key="3">
    <source>
        <dbReference type="ARBA" id="ARBA00022741"/>
    </source>
</evidence>
<sequence length="231" mass="25627">MMVFNNEVPVITLDGPSGTGKGTICHLVAKRLHWNMLDSGAIYRVLAYAARKNSIEPNDIKKLTALARSLNLRFESSADNESKVILDDENVSQQIRSEQCGQDASQIAVIPEVRAALLERQRNFAQFPGLVTDGRDMGTVVFPNAVLKVYLYASAEERANRRYLQLQDNGINVSLAQVVEELAKRDARDTARTHAPLKPAEDAVLIDTTGLTIVQVFNIVLKLIDERLNNL</sequence>
<evidence type="ECO:0000256" key="1">
    <source>
        <dbReference type="ARBA" id="ARBA00009427"/>
    </source>
</evidence>
<comment type="catalytic activity">
    <reaction evidence="6 8">
        <text>dCMP + ATP = dCDP + ADP</text>
        <dbReference type="Rhea" id="RHEA:25094"/>
        <dbReference type="ChEBI" id="CHEBI:30616"/>
        <dbReference type="ChEBI" id="CHEBI:57566"/>
        <dbReference type="ChEBI" id="CHEBI:58593"/>
        <dbReference type="ChEBI" id="CHEBI:456216"/>
        <dbReference type="EC" id="2.7.4.25"/>
    </reaction>
</comment>
<evidence type="ECO:0000313" key="11">
    <source>
        <dbReference type="Proteomes" id="UP000863577"/>
    </source>
</evidence>
<dbReference type="Gene3D" id="3.40.50.300">
    <property type="entry name" value="P-loop containing nucleotide triphosphate hydrolases"/>
    <property type="match status" value="1"/>
</dbReference>
<comment type="subcellular location">
    <subcellularLocation>
        <location evidence="8">Cytoplasm</location>
    </subcellularLocation>
</comment>
<comment type="similarity">
    <text evidence="1 8">Belongs to the cytidylate kinase family. Type 1 subfamily.</text>
</comment>
<dbReference type="Pfam" id="PF02224">
    <property type="entry name" value="Cytidylate_kin"/>
    <property type="match status" value="1"/>
</dbReference>
<feature type="domain" description="Cytidylate kinase" evidence="9">
    <location>
        <begin position="11"/>
        <end position="225"/>
    </location>
</feature>
<evidence type="ECO:0000256" key="6">
    <source>
        <dbReference type="ARBA" id="ARBA00047615"/>
    </source>
</evidence>
<dbReference type="CDD" id="cd02020">
    <property type="entry name" value="CMPK"/>
    <property type="match status" value="1"/>
</dbReference>
<dbReference type="InterPro" id="IPR027417">
    <property type="entry name" value="P-loop_NTPase"/>
</dbReference>
<evidence type="ECO:0000256" key="4">
    <source>
        <dbReference type="ARBA" id="ARBA00022777"/>
    </source>
</evidence>
<evidence type="ECO:0000256" key="5">
    <source>
        <dbReference type="ARBA" id="ARBA00022840"/>
    </source>
</evidence>
<dbReference type="SUPFAM" id="SSF52540">
    <property type="entry name" value="P-loop containing nucleoside triphosphate hydrolases"/>
    <property type="match status" value="1"/>
</dbReference>
<keyword evidence="8" id="KW-0963">Cytoplasm</keyword>
<keyword evidence="4 8" id="KW-0418">Kinase</keyword>
<dbReference type="GO" id="GO:0005829">
    <property type="term" value="C:cytosol"/>
    <property type="evidence" value="ECO:0007669"/>
    <property type="project" value="TreeGrafter"/>
</dbReference>
<dbReference type="AlphaFoldDB" id="A0A2S6ERF9"/>
<dbReference type="InterPro" id="IPR003136">
    <property type="entry name" value="Cytidylate_kin"/>
</dbReference>
<comment type="caution">
    <text evidence="10">The sequence shown here is derived from an EMBL/GenBank/DDBJ whole genome shotgun (WGS) entry which is preliminary data.</text>
</comment>
<dbReference type="Proteomes" id="UP000863577">
    <property type="component" value="Unassembled WGS sequence"/>
</dbReference>
<feature type="binding site" evidence="8">
    <location>
        <begin position="15"/>
        <end position="23"/>
    </location>
    <ligand>
        <name>ATP</name>
        <dbReference type="ChEBI" id="CHEBI:30616"/>
    </ligand>
</feature>
<dbReference type="PANTHER" id="PTHR21299">
    <property type="entry name" value="CYTIDYLATE KINASE/PANTOATE-BETA-ALANINE LIGASE"/>
    <property type="match status" value="1"/>
</dbReference>
<evidence type="ECO:0000256" key="2">
    <source>
        <dbReference type="ARBA" id="ARBA00022679"/>
    </source>
</evidence>
<keyword evidence="5 8" id="KW-0067">ATP-binding</keyword>
<dbReference type="EC" id="2.7.4.25" evidence="8"/>
<proteinExistence type="inferred from homology"/>
<dbReference type="InterPro" id="IPR011994">
    <property type="entry name" value="Cytidylate_kinase_dom"/>
</dbReference>
<dbReference type="NCBIfam" id="TIGR00017">
    <property type="entry name" value="cmk"/>
    <property type="match status" value="1"/>
</dbReference>
<protein>
    <recommendedName>
        <fullName evidence="8">Cytidylate kinase</fullName>
        <shortName evidence="8">CK</shortName>
        <ecNumber evidence="8">2.7.4.25</ecNumber>
    </recommendedName>
    <alternativeName>
        <fullName evidence="8">Cytidine monophosphate kinase</fullName>
        <shortName evidence="8">CMP kinase</shortName>
    </alternativeName>
</protein>
<name>A0A2S6ERF9_LEGPN</name>
<evidence type="ECO:0000256" key="8">
    <source>
        <dbReference type="HAMAP-Rule" id="MF_00238"/>
    </source>
</evidence>
<dbReference type="GO" id="GO:0005524">
    <property type="term" value="F:ATP binding"/>
    <property type="evidence" value="ECO:0007669"/>
    <property type="project" value="UniProtKB-UniRule"/>
</dbReference>
<reference evidence="10" key="1">
    <citation type="journal article" date="2018" name="Genome Biol.">
        <title>SKESA: strategic k-mer extension for scrupulous assemblies.</title>
        <authorList>
            <person name="Souvorov A."/>
            <person name="Agarwala R."/>
            <person name="Lipman D.J."/>
        </authorList>
    </citation>
    <scope>NUCLEOTIDE SEQUENCE</scope>
    <source>
        <strain evidence="10">CL18-200174</strain>
    </source>
</reference>
<accession>A0A2S6ERF9</accession>
<dbReference type="HAMAP" id="MF_00238">
    <property type="entry name" value="Cytidyl_kinase_type1"/>
    <property type="match status" value="1"/>
</dbReference>
<dbReference type="EMBL" id="DACWOD010000003">
    <property type="protein sequence ID" value="HAU2395816.1"/>
    <property type="molecule type" value="Genomic_DNA"/>
</dbReference>
<dbReference type="PANTHER" id="PTHR21299:SF2">
    <property type="entry name" value="CYTIDYLATE KINASE"/>
    <property type="match status" value="1"/>
</dbReference>
<reference evidence="10" key="2">
    <citation type="submission" date="2019-09" db="EMBL/GenBank/DDBJ databases">
        <authorList>
            <consortium name="NCBI Pathogen Detection Project"/>
        </authorList>
    </citation>
    <scope>NUCLEOTIDE SEQUENCE</scope>
    <source>
        <strain evidence="10">CL18-200174</strain>
    </source>
</reference>
<dbReference type="GO" id="GO:0006220">
    <property type="term" value="P:pyrimidine nucleotide metabolic process"/>
    <property type="evidence" value="ECO:0007669"/>
    <property type="project" value="UniProtKB-UniRule"/>
</dbReference>
<gene>
    <name evidence="8" type="primary">cmk</name>
    <name evidence="10" type="ORF">JBK99_05655</name>
</gene>
<organism evidence="10 11">
    <name type="scientific">Legionella pneumophila</name>
    <dbReference type="NCBI Taxonomy" id="446"/>
    <lineage>
        <taxon>Bacteria</taxon>
        <taxon>Pseudomonadati</taxon>
        <taxon>Pseudomonadota</taxon>
        <taxon>Gammaproteobacteria</taxon>
        <taxon>Legionellales</taxon>
        <taxon>Legionellaceae</taxon>
        <taxon>Legionella</taxon>
    </lineage>
</organism>
<evidence type="ECO:0000259" key="9">
    <source>
        <dbReference type="Pfam" id="PF02224"/>
    </source>
</evidence>
<evidence type="ECO:0000256" key="7">
    <source>
        <dbReference type="ARBA" id="ARBA00048478"/>
    </source>
</evidence>
<dbReference type="GO" id="GO:0015949">
    <property type="term" value="P:nucleobase-containing small molecule interconversion"/>
    <property type="evidence" value="ECO:0007669"/>
    <property type="project" value="TreeGrafter"/>
</dbReference>
<keyword evidence="3 8" id="KW-0547">Nucleotide-binding</keyword>
<evidence type="ECO:0000313" key="10">
    <source>
        <dbReference type="EMBL" id="HAU2395816.1"/>
    </source>
</evidence>